<evidence type="ECO:0000313" key="1">
    <source>
        <dbReference type="EnsemblPlants" id="MELO3C034874.2.1"/>
    </source>
</evidence>
<accession>A0A9I9EK50</accession>
<sequence>MGRNECARVEGSSSSLLVPVRHRPQWQLCPSLPLPPSLSLS</sequence>
<name>A0A9I9EK50_CUCME</name>
<reference evidence="1" key="1">
    <citation type="submission" date="2023-03" db="UniProtKB">
        <authorList>
            <consortium name="EnsemblPlants"/>
        </authorList>
    </citation>
    <scope>IDENTIFICATION</scope>
</reference>
<proteinExistence type="predicted"/>
<organism evidence="1">
    <name type="scientific">Cucumis melo</name>
    <name type="common">Muskmelon</name>
    <dbReference type="NCBI Taxonomy" id="3656"/>
    <lineage>
        <taxon>Eukaryota</taxon>
        <taxon>Viridiplantae</taxon>
        <taxon>Streptophyta</taxon>
        <taxon>Embryophyta</taxon>
        <taxon>Tracheophyta</taxon>
        <taxon>Spermatophyta</taxon>
        <taxon>Magnoliopsida</taxon>
        <taxon>eudicotyledons</taxon>
        <taxon>Gunneridae</taxon>
        <taxon>Pentapetalae</taxon>
        <taxon>rosids</taxon>
        <taxon>fabids</taxon>
        <taxon>Cucurbitales</taxon>
        <taxon>Cucurbitaceae</taxon>
        <taxon>Benincaseae</taxon>
        <taxon>Cucumis</taxon>
    </lineage>
</organism>
<dbReference type="Gramene" id="MELO3C034874.2.1">
    <property type="protein sequence ID" value="MELO3C034874.2.1"/>
    <property type="gene ID" value="MELO3C034874.2"/>
</dbReference>
<dbReference type="AlphaFoldDB" id="A0A9I9EK50"/>
<dbReference type="EnsemblPlants" id="MELO3C034874.2.1">
    <property type="protein sequence ID" value="MELO3C034874.2.1"/>
    <property type="gene ID" value="MELO3C034874.2"/>
</dbReference>
<protein>
    <submittedName>
        <fullName evidence="1">Uncharacterized protein</fullName>
    </submittedName>
</protein>